<dbReference type="PANTHER" id="PTHR23090">
    <property type="entry name" value="NH 3 /GLUTAMINE-DEPENDENT NAD + SYNTHETASE"/>
    <property type="match status" value="1"/>
</dbReference>
<name>A0ABM1VCQ6_SOLPN</name>
<dbReference type="PANTHER" id="PTHR23090:SF9">
    <property type="entry name" value="GLUTAMINE-DEPENDENT NAD(+) SYNTHETASE"/>
    <property type="match status" value="1"/>
</dbReference>
<organism evidence="2 3">
    <name type="scientific">Solanum pennellii</name>
    <name type="common">Tomato</name>
    <name type="synonym">Lycopersicon pennellii</name>
    <dbReference type="NCBI Taxonomy" id="28526"/>
    <lineage>
        <taxon>Eukaryota</taxon>
        <taxon>Viridiplantae</taxon>
        <taxon>Streptophyta</taxon>
        <taxon>Embryophyta</taxon>
        <taxon>Tracheophyta</taxon>
        <taxon>Spermatophyta</taxon>
        <taxon>Magnoliopsida</taxon>
        <taxon>eudicotyledons</taxon>
        <taxon>Gunneridae</taxon>
        <taxon>Pentapetalae</taxon>
        <taxon>asterids</taxon>
        <taxon>lamiids</taxon>
        <taxon>Solanales</taxon>
        <taxon>Solanaceae</taxon>
        <taxon>Solanoideae</taxon>
        <taxon>Solaneae</taxon>
        <taxon>Solanum</taxon>
        <taxon>Solanum subgen. Lycopersicon</taxon>
    </lineage>
</organism>
<dbReference type="InterPro" id="IPR003694">
    <property type="entry name" value="NAD_synthase"/>
</dbReference>
<keyword evidence="2" id="KW-1185">Reference proteome</keyword>
<evidence type="ECO:0000256" key="1">
    <source>
        <dbReference type="ARBA" id="ARBA00022598"/>
    </source>
</evidence>
<sequence>MDKGMTYDELSVYGRLWKIFRCPYQCLSYRLGTKLTRAEVADKVKYLFKYYSIPSIDGQRRLAQVVRVTLEKLRYSPKDNIRFDLRQLLYKVSQP</sequence>
<proteinExistence type="predicted"/>
<gene>
    <name evidence="3" type="primary">LOC114077565</name>
</gene>
<evidence type="ECO:0000313" key="2">
    <source>
        <dbReference type="Proteomes" id="UP000694930"/>
    </source>
</evidence>
<protein>
    <submittedName>
        <fullName evidence="3">Glutamine-dependent NAD(+) synthetase-like</fullName>
    </submittedName>
</protein>
<reference evidence="2" key="1">
    <citation type="journal article" date="2014" name="Nat. Genet.">
        <title>The genome of the stress-tolerant wild tomato species Solanum pennellii.</title>
        <authorList>
            <person name="Bolger A."/>
            <person name="Scossa F."/>
            <person name="Bolger M.E."/>
            <person name="Lanz C."/>
            <person name="Maumus F."/>
            <person name="Tohge T."/>
            <person name="Quesneville H."/>
            <person name="Alseekh S."/>
            <person name="Sorensen I."/>
            <person name="Lichtenstein G."/>
            <person name="Fich E.A."/>
            <person name="Conte M."/>
            <person name="Keller H."/>
            <person name="Schneeberger K."/>
            <person name="Schwacke R."/>
            <person name="Ofner I."/>
            <person name="Vrebalov J."/>
            <person name="Xu Y."/>
            <person name="Osorio S."/>
            <person name="Aflitos S.A."/>
            <person name="Schijlen E."/>
            <person name="Jimenez-Gomez J.M."/>
            <person name="Ryngajllo M."/>
            <person name="Kimura S."/>
            <person name="Kumar R."/>
            <person name="Koenig D."/>
            <person name="Headland L.R."/>
            <person name="Maloof J.N."/>
            <person name="Sinha N."/>
            <person name="van Ham R.C."/>
            <person name="Lankhorst R.K."/>
            <person name="Mao L."/>
            <person name="Vogel A."/>
            <person name="Arsova B."/>
            <person name="Panstruga R."/>
            <person name="Fei Z."/>
            <person name="Rose J.K."/>
            <person name="Zamir D."/>
            <person name="Carrari F."/>
            <person name="Giovannoni J.J."/>
            <person name="Weigel D."/>
            <person name="Usadel B."/>
            <person name="Fernie A.R."/>
        </authorList>
    </citation>
    <scope>NUCLEOTIDE SEQUENCE [LARGE SCALE GENOMIC DNA]</scope>
    <source>
        <strain evidence="2">cv. LA0716</strain>
    </source>
</reference>
<keyword evidence="1" id="KW-0436">Ligase</keyword>
<dbReference type="RefSeq" id="XP_027773524.1">
    <property type="nucleotide sequence ID" value="XM_027917723.1"/>
</dbReference>
<dbReference type="Proteomes" id="UP000694930">
    <property type="component" value="Chromosome 6"/>
</dbReference>
<evidence type="ECO:0000313" key="3">
    <source>
        <dbReference type="RefSeq" id="XP_027773524.1"/>
    </source>
</evidence>
<dbReference type="GeneID" id="114077565"/>
<accession>A0ABM1VCQ6</accession>
<reference evidence="3" key="2">
    <citation type="submission" date="2025-08" db="UniProtKB">
        <authorList>
            <consortium name="RefSeq"/>
        </authorList>
    </citation>
    <scope>IDENTIFICATION</scope>
</reference>